<evidence type="ECO:0000313" key="2">
    <source>
        <dbReference type="EMBL" id="PSG88172.1"/>
    </source>
</evidence>
<accession>A0A2T1N8K2</accession>
<dbReference type="RefSeq" id="WP_106463312.1">
    <property type="nucleotide sequence ID" value="NZ_PXOQ01000009.1"/>
</dbReference>
<proteinExistence type="predicted"/>
<name>A0A2T1N8K2_9FLAO</name>
<dbReference type="InterPro" id="IPR013766">
    <property type="entry name" value="Thioredoxin_domain"/>
</dbReference>
<keyword evidence="3" id="KW-1185">Reference proteome</keyword>
<dbReference type="PROSITE" id="PS51352">
    <property type="entry name" value="THIOREDOXIN_2"/>
    <property type="match status" value="1"/>
</dbReference>
<dbReference type="InterPro" id="IPR036249">
    <property type="entry name" value="Thioredoxin-like_sf"/>
</dbReference>
<dbReference type="InterPro" id="IPR000866">
    <property type="entry name" value="AhpC/TSA"/>
</dbReference>
<dbReference type="GO" id="GO:0016491">
    <property type="term" value="F:oxidoreductase activity"/>
    <property type="evidence" value="ECO:0007669"/>
    <property type="project" value="InterPro"/>
</dbReference>
<evidence type="ECO:0000313" key="3">
    <source>
        <dbReference type="Proteomes" id="UP000238426"/>
    </source>
</evidence>
<dbReference type="OrthoDB" id="9809746at2"/>
<dbReference type="SUPFAM" id="SSF52833">
    <property type="entry name" value="Thioredoxin-like"/>
    <property type="match status" value="1"/>
</dbReference>
<feature type="domain" description="Thioredoxin" evidence="1">
    <location>
        <begin position="2"/>
        <end position="159"/>
    </location>
</feature>
<sequence>MIKPRTKTPNLEVNLINGSLWRLTEQSPENFTLIVFYRGLHCPICKTYLEELQKNISKFIDKGVNVLALSSDTEEKANEAFDKWDMGDIPLGYNFPIEEARKWGLYISKGIKKEPDNFIEPGLFLIKPDQTLYFSSVQTMPFARPDFKDVLSAISFVLKEDYPARGEA</sequence>
<organism evidence="2 3">
    <name type="scientific">Aurantibacter aestuarii</name>
    <dbReference type="NCBI Taxonomy" id="1266046"/>
    <lineage>
        <taxon>Bacteria</taxon>
        <taxon>Pseudomonadati</taxon>
        <taxon>Bacteroidota</taxon>
        <taxon>Flavobacteriia</taxon>
        <taxon>Flavobacteriales</taxon>
        <taxon>Flavobacteriaceae</taxon>
        <taxon>Aurantibacter</taxon>
    </lineage>
</organism>
<gene>
    <name evidence="2" type="ORF">C7H52_07655</name>
</gene>
<dbReference type="CDD" id="cd02970">
    <property type="entry name" value="PRX_like2"/>
    <property type="match status" value="1"/>
</dbReference>
<dbReference type="EMBL" id="PXOQ01000009">
    <property type="protein sequence ID" value="PSG88172.1"/>
    <property type="molecule type" value="Genomic_DNA"/>
</dbReference>
<protein>
    <submittedName>
        <fullName evidence="2">Alkyl hydroperoxide reductase</fullName>
    </submittedName>
</protein>
<dbReference type="Proteomes" id="UP000238426">
    <property type="component" value="Unassembled WGS sequence"/>
</dbReference>
<evidence type="ECO:0000259" key="1">
    <source>
        <dbReference type="PROSITE" id="PS51352"/>
    </source>
</evidence>
<reference evidence="2 3" key="1">
    <citation type="submission" date="2018-03" db="EMBL/GenBank/DDBJ databases">
        <title>Mesoflavibacter sp. HG37 and Mesoflavibacter sp. HG96 sp.nov., two marine bacteria isolated from seawater of Western Pacific Ocean.</title>
        <authorList>
            <person name="Cheng H."/>
            <person name="Wu Y.-H."/>
            <person name="Guo L.-L."/>
            <person name="Xu X.-W."/>
        </authorList>
    </citation>
    <scope>NUCLEOTIDE SEQUENCE [LARGE SCALE GENOMIC DNA]</scope>
    <source>
        <strain evidence="2 3">KCTC 32269</strain>
    </source>
</reference>
<dbReference type="GO" id="GO:0016209">
    <property type="term" value="F:antioxidant activity"/>
    <property type="evidence" value="ECO:0007669"/>
    <property type="project" value="InterPro"/>
</dbReference>
<dbReference type="Gene3D" id="3.40.30.10">
    <property type="entry name" value="Glutaredoxin"/>
    <property type="match status" value="1"/>
</dbReference>
<comment type="caution">
    <text evidence="2">The sequence shown here is derived from an EMBL/GenBank/DDBJ whole genome shotgun (WGS) entry which is preliminary data.</text>
</comment>
<dbReference type="Pfam" id="PF00578">
    <property type="entry name" value="AhpC-TSA"/>
    <property type="match status" value="1"/>
</dbReference>
<dbReference type="AlphaFoldDB" id="A0A2T1N8K2"/>